<feature type="domain" description="SprT-like" evidence="1">
    <location>
        <begin position="14"/>
        <end position="112"/>
    </location>
</feature>
<dbReference type="EMBL" id="CP016375">
    <property type="protein sequence ID" value="AQX03727.1"/>
    <property type="molecule type" value="Genomic_DNA"/>
</dbReference>
<proteinExistence type="predicted"/>
<evidence type="ECO:0000313" key="2">
    <source>
        <dbReference type="EMBL" id="AQX03727.1"/>
    </source>
</evidence>
<protein>
    <recommendedName>
        <fullName evidence="1">SprT-like domain-containing protein</fullName>
    </recommendedName>
</protein>
<gene>
    <name evidence="2" type="ORF">BBD32_19475</name>
</gene>
<dbReference type="InterPro" id="IPR006640">
    <property type="entry name" value="SprT-like_domain"/>
</dbReference>
<sequence length="256" mass="29856">MKPTLEFYNLFQFIYDYLNENLFSNQLPNCMIVITRKNRTFGYYSKERWVNKEKLMTDELAINPMFFSKYPLIEMLQTMGHEMCHLWQDHFGRPSRRSYHNKEWGNKMISIGLMPSNTGKPGGKKTGQQMMDYPIENGIFIKTCAEMIKNPLFEKLWYDRTTTIKILNTNSGISDLQEEKPNTEEEIIEFLYSTFTVEQPLLTSSSDSSKSKYTCHNCDLNVWGKPQLSIICGECGADFEEISINSITLESINNNF</sequence>
<evidence type="ECO:0000313" key="3">
    <source>
        <dbReference type="Proteomes" id="UP000190848"/>
    </source>
</evidence>
<keyword evidence="2" id="KW-0614">Plasmid</keyword>
<geneLocation type="plasmid" evidence="2 3">
    <name>unnamed</name>
</geneLocation>
<dbReference type="RefSeq" id="WP_078397011.1">
    <property type="nucleotide sequence ID" value="NZ_CP016375.1"/>
</dbReference>
<accession>A0AAU8V3M9</accession>
<name>A0AAU8V3M9_9FLAO</name>
<dbReference type="AlphaFoldDB" id="A0AAU8V3M9"/>
<organism evidence="2 3">
    <name type="scientific">Elizabethkingia anophelis</name>
    <dbReference type="NCBI Taxonomy" id="1117645"/>
    <lineage>
        <taxon>Bacteria</taxon>
        <taxon>Pseudomonadati</taxon>
        <taxon>Bacteroidota</taxon>
        <taxon>Flavobacteriia</taxon>
        <taxon>Flavobacteriales</taxon>
        <taxon>Weeksellaceae</taxon>
        <taxon>Elizabethkingia</taxon>
    </lineage>
</organism>
<dbReference type="Pfam" id="PF10263">
    <property type="entry name" value="SprT-like"/>
    <property type="match status" value="1"/>
</dbReference>
<evidence type="ECO:0000259" key="1">
    <source>
        <dbReference type="Pfam" id="PF10263"/>
    </source>
</evidence>
<dbReference type="GO" id="GO:0006950">
    <property type="term" value="P:response to stress"/>
    <property type="evidence" value="ECO:0007669"/>
    <property type="project" value="UniProtKB-ARBA"/>
</dbReference>
<dbReference type="Proteomes" id="UP000190848">
    <property type="component" value="Plasmid unnamed"/>
</dbReference>
<reference evidence="2 3" key="1">
    <citation type="submission" date="2016-07" db="EMBL/GenBank/DDBJ databases">
        <title>Revisiting the taxonomy of the Elizabethkingia Genus using Whole-Genome Sequencing, Optical Mapping, and MALDI-TOF, along with proposal of three novel Elizabethkingia species: Elizabethkingia bruuniana sp. nov., Elizabethkingia ursingii sp. nov., and Elizabethkingia occulta sp. nov.</title>
        <authorList>
            <person name="Nicholson A.C."/>
        </authorList>
    </citation>
    <scope>NUCLEOTIDE SEQUENCE [LARGE SCALE GENOMIC DNA]</scope>
    <source>
        <strain evidence="2 3">F3201</strain>
        <plasmid evidence="2 3">unnamed</plasmid>
    </source>
</reference>